<dbReference type="GO" id="GO:0044281">
    <property type="term" value="P:small molecule metabolic process"/>
    <property type="evidence" value="ECO:0007669"/>
    <property type="project" value="UniProtKB-ARBA"/>
</dbReference>
<keyword evidence="3 5" id="KW-0378">Hydrolase</keyword>
<dbReference type="InterPro" id="IPR006439">
    <property type="entry name" value="HAD-SF_hydro_IA"/>
</dbReference>
<dbReference type="PANTHER" id="PTHR46470">
    <property type="entry name" value="N-ACYLNEURAMINATE-9-PHOSPHATASE"/>
    <property type="match status" value="1"/>
</dbReference>
<evidence type="ECO:0000256" key="2">
    <source>
        <dbReference type="ARBA" id="ARBA00022723"/>
    </source>
</evidence>
<dbReference type="EMBL" id="AHER01000044">
    <property type="protein sequence ID" value="EJR16255.1"/>
    <property type="molecule type" value="Genomic_DNA"/>
</dbReference>
<sequence length="228" mass="26909">MIKSVIFDLDDTLISEKRYIESGYKHISKLLSKKLQKDEQELYQILITLFNEDTKNVFNRMFDMIGVIYNQNDVLELVEAYRNHVPTIDFFEDVLPCLKSLKEKGLNLGIITDGYANAQQQKIDAIKASNYFDEIIITDKLGREFWKPHPRAFETMKEKLNTEFNEMIYIGDNPEKDFHISSIYPIQTVRIYRDGVYSEKSYLNEVKEDYSIYSLKELNQIINKKLCK</sequence>
<organism evidence="5 6">
    <name type="scientific">Bacillus cereus (strain VD014)</name>
    <dbReference type="NCBI Taxonomy" id="1053223"/>
    <lineage>
        <taxon>Bacteria</taxon>
        <taxon>Bacillati</taxon>
        <taxon>Bacillota</taxon>
        <taxon>Bacilli</taxon>
        <taxon>Bacillales</taxon>
        <taxon>Bacillaceae</taxon>
        <taxon>Bacillus</taxon>
        <taxon>Bacillus cereus group</taxon>
    </lineage>
</organism>
<dbReference type="InterPro" id="IPR023214">
    <property type="entry name" value="HAD_sf"/>
</dbReference>
<dbReference type="Gene3D" id="1.10.150.520">
    <property type="match status" value="1"/>
</dbReference>
<dbReference type="PRINTS" id="PR00413">
    <property type="entry name" value="HADHALOGNASE"/>
</dbReference>
<evidence type="ECO:0000256" key="4">
    <source>
        <dbReference type="ARBA" id="ARBA00022842"/>
    </source>
</evidence>
<evidence type="ECO:0000256" key="1">
    <source>
        <dbReference type="ARBA" id="ARBA00001946"/>
    </source>
</evidence>
<proteinExistence type="predicted"/>
<dbReference type="SFLD" id="SFLDS00003">
    <property type="entry name" value="Haloacid_Dehalogenase"/>
    <property type="match status" value="1"/>
</dbReference>
<dbReference type="Proteomes" id="UP000006607">
    <property type="component" value="Unassembled WGS sequence"/>
</dbReference>
<keyword evidence="2" id="KW-0479">Metal-binding</keyword>
<dbReference type="GO" id="GO:0046872">
    <property type="term" value="F:metal ion binding"/>
    <property type="evidence" value="ECO:0007669"/>
    <property type="project" value="UniProtKB-KW"/>
</dbReference>
<keyword evidence="4" id="KW-0460">Magnesium</keyword>
<evidence type="ECO:0000313" key="5">
    <source>
        <dbReference type="EMBL" id="EJR16255.1"/>
    </source>
</evidence>
<evidence type="ECO:0000313" key="6">
    <source>
        <dbReference type="Proteomes" id="UP000006607"/>
    </source>
</evidence>
<comment type="cofactor">
    <cofactor evidence="1">
        <name>Mg(2+)</name>
        <dbReference type="ChEBI" id="CHEBI:18420"/>
    </cofactor>
</comment>
<dbReference type="Gene3D" id="3.40.50.1000">
    <property type="entry name" value="HAD superfamily/HAD-like"/>
    <property type="match status" value="1"/>
</dbReference>
<dbReference type="NCBIfam" id="TIGR01549">
    <property type="entry name" value="HAD-SF-IA-v1"/>
    <property type="match status" value="1"/>
</dbReference>
<protein>
    <submittedName>
        <fullName evidence="5">HAD hydrolase, family IA</fullName>
    </submittedName>
</protein>
<comment type="caution">
    <text evidence="5">The sequence shown here is derived from an EMBL/GenBank/DDBJ whole genome shotgun (WGS) entry which is preliminary data.</text>
</comment>
<evidence type="ECO:0000256" key="3">
    <source>
        <dbReference type="ARBA" id="ARBA00022801"/>
    </source>
</evidence>
<gene>
    <name evidence="5" type="ORF">IIA_04951</name>
</gene>
<accession>A0A9W5NN59</accession>
<dbReference type="InterPro" id="IPR041492">
    <property type="entry name" value="HAD_2"/>
</dbReference>
<dbReference type="InterPro" id="IPR036412">
    <property type="entry name" value="HAD-like_sf"/>
</dbReference>
<dbReference type="PANTHER" id="PTHR46470:SF2">
    <property type="entry name" value="GLYCERALDEHYDE 3-PHOSPHATE PHOSPHATASE"/>
    <property type="match status" value="1"/>
</dbReference>
<dbReference type="Pfam" id="PF13419">
    <property type="entry name" value="HAD_2"/>
    <property type="match status" value="1"/>
</dbReference>
<dbReference type="RefSeq" id="WP_000597761.1">
    <property type="nucleotide sequence ID" value="NZ_JH792025.1"/>
</dbReference>
<name>A0A9W5NN59_BACC8</name>
<dbReference type="SUPFAM" id="SSF56784">
    <property type="entry name" value="HAD-like"/>
    <property type="match status" value="1"/>
</dbReference>
<dbReference type="SFLD" id="SFLDG01129">
    <property type="entry name" value="C1.5:_HAD__Beta-PGM__Phosphata"/>
    <property type="match status" value="1"/>
</dbReference>
<dbReference type="GO" id="GO:0016791">
    <property type="term" value="F:phosphatase activity"/>
    <property type="evidence" value="ECO:0007669"/>
    <property type="project" value="TreeGrafter"/>
</dbReference>
<reference evidence="5" key="1">
    <citation type="submission" date="2012-04" db="EMBL/GenBank/DDBJ databases">
        <title>The Genome Sequence of Bacillus cereus VD014.</title>
        <authorList>
            <consortium name="The Broad Institute Genome Sequencing Platform"/>
            <consortium name="The Broad Institute Genome Sequencing Center for Infectious Disease"/>
            <person name="Feldgarden M."/>
            <person name="Van der Auwera G.A."/>
            <person name="Mahillon J."/>
            <person name="Duprez V."/>
            <person name="Timmery S."/>
            <person name="Mattelet C."/>
            <person name="Dierick K."/>
            <person name="Sun M."/>
            <person name="Yu Z."/>
            <person name="Zhu L."/>
            <person name="Hu X."/>
            <person name="Shank E.B."/>
            <person name="Swiecicka I."/>
            <person name="Hansen B.M."/>
            <person name="Andrup L."/>
            <person name="Young S.K."/>
            <person name="Zeng Q."/>
            <person name="Gargeya S."/>
            <person name="Fitzgerald M."/>
            <person name="Haas B."/>
            <person name="Abouelleil A."/>
            <person name="Alvarado L."/>
            <person name="Arachchi H.M."/>
            <person name="Berlin A."/>
            <person name="Chapman S.B."/>
            <person name="Goldberg J."/>
            <person name="Griggs A."/>
            <person name="Gujja S."/>
            <person name="Hansen M."/>
            <person name="Howarth C."/>
            <person name="Imamovic A."/>
            <person name="Larimer J."/>
            <person name="McCowen C."/>
            <person name="Montmayeur A."/>
            <person name="Murphy C."/>
            <person name="Neiman D."/>
            <person name="Pearson M."/>
            <person name="Priest M."/>
            <person name="Roberts A."/>
            <person name="Saif S."/>
            <person name="Shea T."/>
            <person name="Sisk P."/>
            <person name="Sykes S."/>
            <person name="Wortman J."/>
            <person name="Nusbaum C."/>
            <person name="Birren B."/>
        </authorList>
    </citation>
    <scope>NUCLEOTIDE SEQUENCE</scope>
    <source>
        <strain evidence="5">VD014</strain>
    </source>
</reference>
<dbReference type="InterPro" id="IPR051400">
    <property type="entry name" value="HAD-like_hydrolase"/>
</dbReference>
<dbReference type="AlphaFoldDB" id="A0A9W5NN59"/>